<keyword evidence="5" id="KW-1185">Reference proteome</keyword>
<dbReference type="Pfam" id="PF13466">
    <property type="entry name" value="STAS_2"/>
    <property type="match status" value="1"/>
</dbReference>
<name>A0A1M7NZH9_9ACTN</name>
<dbReference type="STRING" id="310782.SAMN05216499_12075"/>
<organism evidence="4 5">
    <name type="scientific">Actinacidiphila paucisporea</name>
    <dbReference type="NCBI Taxonomy" id="310782"/>
    <lineage>
        <taxon>Bacteria</taxon>
        <taxon>Bacillati</taxon>
        <taxon>Actinomycetota</taxon>
        <taxon>Actinomycetes</taxon>
        <taxon>Kitasatosporales</taxon>
        <taxon>Streptomycetaceae</taxon>
        <taxon>Actinacidiphila</taxon>
    </lineage>
</organism>
<reference evidence="4 5" key="1">
    <citation type="submission" date="2016-11" db="EMBL/GenBank/DDBJ databases">
        <authorList>
            <person name="Jaros S."/>
            <person name="Januszkiewicz K."/>
            <person name="Wedrychowicz H."/>
        </authorList>
    </citation>
    <scope>NUCLEOTIDE SEQUENCE [LARGE SCALE GENOMIC DNA]</scope>
    <source>
        <strain evidence="4 5">CGMCC 4.2025</strain>
    </source>
</reference>
<dbReference type="Gene3D" id="3.30.750.24">
    <property type="entry name" value="STAS domain"/>
    <property type="match status" value="1"/>
</dbReference>
<dbReference type="Proteomes" id="UP000184111">
    <property type="component" value="Unassembled WGS sequence"/>
</dbReference>
<proteinExistence type="inferred from homology"/>
<evidence type="ECO:0000259" key="3">
    <source>
        <dbReference type="PROSITE" id="PS50801"/>
    </source>
</evidence>
<evidence type="ECO:0000256" key="1">
    <source>
        <dbReference type="ARBA" id="ARBA00009013"/>
    </source>
</evidence>
<accession>A0A1M7NZH9</accession>
<dbReference type="AlphaFoldDB" id="A0A1M7NZH9"/>
<dbReference type="GO" id="GO:0043856">
    <property type="term" value="F:anti-sigma factor antagonist activity"/>
    <property type="evidence" value="ECO:0007669"/>
    <property type="project" value="InterPro"/>
</dbReference>
<dbReference type="InterPro" id="IPR058548">
    <property type="entry name" value="MlaB-like_STAS"/>
</dbReference>
<dbReference type="CDD" id="cd07043">
    <property type="entry name" value="STAS_anti-anti-sigma_factors"/>
    <property type="match status" value="1"/>
</dbReference>
<dbReference type="NCBIfam" id="TIGR00377">
    <property type="entry name" value="ant_ant_sig"/>
    <property type="match status" value="1"/>
</dbReference>
<dbReference type="PANTHER" id="PTHR33495:SF2">
    <property type="entry name" value="ANTI-SIGMA FACTOR ANTAGONIST TM_1081-RELATED"/>
    <property type="match status" value="1"/>
</dbReference>
<protein>
    <recommendedName>
        <fullName evidence="2">Anti-sigma factor antagonist</fullName>
    </recommendedName>
</protein>
<dbReference type="PANTHER" id="PTHR33495">
    <property type="entry name" value="ANTI-SIGMA FACTOR ANTAGONIST TM_1081-RELATED-RELATED"/>
    <property type="match status" value="1"/>
</dbReference>
<dbReference type="PROSITE" id="PS50801">
    <property type="entry name" value="STAS"/>
    <property type="match status" value="1"/>
</dbReference>
<dbReference type="EMBL" id="FRBI01000020">
    <property type="protein sequence ID" value="SHN09507.1"/>
    <property type="molecule type" value="Genomic_DNA"/>
</dbReference>
<gene>
    <name evidence="4" type="ORF">SAMN05216499_12075</name>
</gene>
<dbReference type="InterPro" id="IPR002645">
    <property type="entry name" value="STAS_dom"/>
</dbReference>
<evidence type="ECO:0000256" key="2">
    <source>
        <dbReference type="RuleBase" id="RU003749"/>
    </source>
</evidence>
<evidence type="ECO:0000313" key="5">
    <source>
        <dbReference type="Proteomes" id="UP000184111"/>
    </source>
</evidence>
<dbReference type="InterPro" id="IPR036513">
    <property type="entry name" value="STAS_dom_sf"/>
</dbReference>
<evidence type="ECO:0000313" key="4">
    <source>
        <dbReference type="EMBL" id="SHN09507.1"/>
    </source>
</evidence>
<dbReference type="SUPFAM" id="SSF52091">
    <property type="entry name" value="SpoIIaa-like"/>
    <property type="match status" value="1"/>
</dbReference>
<feature type="domain" description="STAS" evidence="3">
    <location>
        <begin position="7"/>
        <end position="115"/>
    </location>
</feature>
<sequence length="115" mass="12119">MIGPSSFRVDVALDTDVHRLRLVGELDLDGAADLRSALAACFARPSGRVVLDLWGLRFCDCAGLNVLLEAKDTADSIGTELCVEGACAQVSRLFALTGAGGRFTAGVRSRLPRIA</sequence>
<dbReference type="RefSeq" id="WP_235002445.1">
    <property type="nucleotide sequence ID" value="NZ_FRBI01000020.1"/>
</dbReference>
<comment type="similarity">
    <text evidence="1 2">Belongs to the anti-sigma-factor antagonist family.</text>
</comment>
<dbReference type="InterPro" id="IPR003658">
    <property type="entry name" value="Anti-sigma_ant"/>
</dbReference>